<evidence type="ECO:0000313" key="2">
    <source>
        <dbReference type="Proteomes" id="UP000257016"/>
    </source>
</evidence>
<accession>A0A375CSJ5</accession>
<dbReference type="RefSeq" id="WP_116328193.1">
    <property type="nucleotide sequence ID" value="NC_010902.1"/>
</dbReference>
<reference evidence="2" key="1">
    <citation type="submission" date="2018-01" db="EMBL/GenBank/DDBJ databases">
        <authorList>
            <person name="Gaut B.S."/>
            <person name="Morton B.R."/>
            <person name="Clegg M.T."/>
            <person name="Duvall M.R."/>
        </authorList>
    </citation>
    <scope>NUCLEOTIDE SEQUENCE [LARGE SCALE GENOMIC DNA]</scope>
</reference>
<dbReference type="Pfam" id="PF24806">
    <property type="entry name" value="DUF7706"/>
    <property type="match status" value="1"/>
</dbReference>
<gene>
    <name evidence="1" type="ORF">CBM2586_U50002</name>
</gene>
<dbReference type="Proteomes" id="UP000257016">
    <property type="component" value="Unassembled WGS sequence"/>
</dbReference>
<proteinExistence type="predicted"/>
<sequence length="60" mass="6696">MNTITVELTDHASLALAQFLKRVTWSELRACAVDDEEAYLMRAAVDQVARALADIGYDPR</sequence>
<dbReference type="AlphaFoldDB" id="A0A375CSJ5"/>
<protein>
    <submittedName>
        <fullName evidence="1">Uncharacterized protein</fullName>
    </submittedName>
</protein>
<dbReference type="EMBL" id="OFSN01000071">
    <property type="protein sequence ID" value="SOY78389.1"/>
    <property type="molecule type" value="Genomic_DNA"/>
</dbReference>
<comment type="caution">
    <text evidence="1">The sequence shown here is derived from an EMBL/GenBank/DDBJ whole genome shotgun (WGS) entry which is preliminary data.</text>
</comment>
<name>A0A375CSJ5_9BURK</name>
<dbReference type="InterPro" id="IPR056123">
    <property type="entry name" value="DUF7706"/>
</dbReference>
<organism evidence="1 2">
    <name type="scientific">Cupriavidus taiwanensis</name>
    <dbReference type="NCBI Taxonomy" id="164546"/>
    <lineage>
        <taxon>Bacteria</taxon>
        <taxon>Pseudomonadati</taxon>
        <taxon>Pseudomonadota</taxon>
        <taxon>Betaproteobacteria</taxon>
        <taxon>Burkholderiales</taxon>
        <taxon>Burkholderiaceae</taxon>
        <taxon>Cupriavidus</taxon>
    </lineage>
</organism>
<evidence type="ECO:0000313" key="1">
    <source>
        <dbReference type="EMBL" id="SOY78389.1"/>
    </source>
</evidence>